<gene>
    <name evidence="3" type="ORF">L210DRAFT_846508</name>
</gene>
<feature type="region of interest" description="Disordered" evidence="1">
    <location>
        <begin position="281"/>
        <end position="539"/>
    </location>
</feature>
<dbReference type="Pfam" id="PF08639">
    <property type="entry name" value="Sld3_STD"/>
    <property type="match status" value="1"/>
</dbReference>
<dbReference type="AlphaFoldDB" id="A0AAD4C8Y3"/>
<feature type="compositionally biased region" description="Polar residues" evidence="1">
    <location>
        <begin position="393"/>
        <end position="406"/>
    </location>
</feature>
<evidence type="ECO:0000256" key="1">
    <source>
        <dbReference type="SAM" id="MobiDB-lite"/>
    </source>
</evidence>
<feature type="compositionally biased region" description="Polar residues" evidence="1">
    <location>
        <begin position="292"/>
        <end position="301"/>
    </location>
</feature>
<accession>A0AAD4C8Y3</accession>
<dbReference type="Gene3D" id="1.20.58.2130">
    <property type="match status" value="1"/>
</dbReference>
<protein>
    <recommendedName>
        <fullName evidence="2">DNA replication regulator Sld3 C-terminal domain-containing protein</fullName>
    </recommendedName>
</protein>
<feature type="compositionally biased region" description="Polar residues" evidence="1">
    <location>
        <begin position="333"/>
        <end position="343"/>
    </location>
</feature>
<organism evidence="3 4">
    <name type="scientific">Boletus edulis BED1</name>
    <dbReference type="NCBI Taxonomy" id="1328754"/>
    <lineage>
        <taxon>Eukaryota</taxon>
        <taxon>Fungi</taxon>
        <taxon>Dikarya</taxon>
        <taxon>Basidiomycota</taxon>
        <taxon>Agaricomycotina</taxon>
        <taxon>Agaricomycetes</taxon>
        <taxon>Agaricomycetidae</taxon>
        <taxon>Boletales</taxon>
        <taxon>Boletineae</taxon>
        <taxon>Boletaceae</taxon>
        <taxon>Boletoideae</taxon>
        <taxon>Boletus</taxon>
    </lineage>
</organism>
<feature type="compositionally biased region" description="Low complexity" evidence="1">
    <location>
        <begin position="365"/>
        <end position="374"/>
    </location>
</feature>
<feature type="domain" description="DNA replication regulator Sld3 C-terminal" evidence="2">
    <location>
        <begin position="158"/>
        <end position="390"/>
    </location>
</feature>
<name>A0AAD4C8Y3_BOLED</name>
<proteinExistence type="predicted"/>
<reference evidence="3" key="1">
    <citation type="submission" date="2019-10" db="EMBL/GenBank/DDBJ databases">
        <authorList>
            <consortium name="DOE Joint Genome Institute"/>
            <person name="Kuo A."/>
            <person name="Miyauchi S."/>
            <person name="Kiss E."/>
            <person name="Drula E."/>
            <person name="Kohler A."/>
            <person name="Sanchez-Garcia M."/>
            <person name="Andreopoulos B."/>
            <person name="Barry K.W."/>
            <person name="Bonito G."/>
            <person name="Buee M."/>
            <person name="Carver A."/>
            <person name="Chen C."/>
            <person name="Cichocki N."/>
            <person name="Clum A."/>
            <person name="Culley D."/>
            <person name="Crous P.W."/>
            <person name="Fauchery L."/>
            <person name="Girlanda M."/>
            <person name="Hayes R."/>
            <person name="Keri Z."/>
            <person name="LaButti K."/>
            <person name="Lipzen A."/>
            <person name="Lombard V."/>
            <person name="Magnuson J."/>
            <person name="Maillard F."/>
            <person name="Morin E."/>
            <person name="Murat C."/>
            <person name="Nolan M."/>
            <person name="Ohm R."/>
            <person name="Pangilinan J."/>
            <person name="Pereira M."/>
            <person name="Perotto S."/>
            <person name="Peter M."/>
            <person name="Riley R."/>
            <person name="Sitrit Y."/>
            <person name="Stielow B."/>
            <person name="Szollosi G."/>
            <person name="Zifcakova L."/>
            <person name="Stursova M."/>
            <person name="Spatafora J.W."/>
            <person name="Tedersoo L."/>
            <person name="Vaario L.-M."/>
            <person name="Yamada A."/>
            <person name="Yan M."/>
            <person name="Wang P."/>
            <person name="Xu J."/>
            <person name="Bruns T."/>
            <person name="Baldrian P."/>
            <person name="Vilgalys R."/>
            <person name="Henrissat B."/>
            <person name="Grigoriev I.V."/>
            <person name="Hibbett D."/>
            <person name="Nagy L.G."/>
            <person name="Martin F.M."/>
        </authorList>
    </citation>
    <scope>NUCLEOTIDE SEQUENCE</scope>
    <source>
        <strain evidence="3">BED1</strain>
    </source>
</reference>
<dbReference type="Proteomes" id="UP001194468">
    <property type="component" value="Unassembled WGS sequence"/>
</dbReference>
<evidence type="ECO:0000313" key="4">
    <source>
        <dbReference type="Proteomes" id="UP001194468"/>
    </source>
</evidence>
<feature type="compositionally biased region" description="Low complexity" evidence="1">
    <location>
        <begin position="314"/>
        <end position="326"/>
    </location>
</feature>
<dbReference type="EMBL" id="WHUW01000001">
    <property type="protein sequence ID" value="KAF8452540.1"/>
    <property type="molecule type" value="Genomic_DNA"/>
</dbReference>
<comment type="caution">
    <text evidence="3">The sequence shown here is derived from an EMBL/GenBank/DDBJ whole genome shotgun (WGS) entry which is preliminary data.</text>
</comment>
<feature type="compositionally biased region" description="Basic and acidic residues" evidence="1">
    <location>
        <begin position="470"/>
        <end position="480"/>
    </location>
</feature>
<evidence type="ECO:0000259" key="2">
    <source>
        <dbReference type="Pfam" id="PF08639"/>
    </source>
</evidence>
<dbReference type="InterPro" id="IPR013948">
    <property type="entry name" value="DNA_replication_reg_Sld3_C"/>
</dbReference>
<feature type="compositionally biased region" description="Polar residues" evidence="1">
    <location>
        <begin position="447"/>
        <end position="457"/>
    </location>
</feature>
<feature type="compositionally biased region" description="Polar residues" evidence="1">
    <location>
        <begin position="423"/>
        <end position="433"/>
    </location>
</feature>
<keyword evidence="4" id="KW-1185">Reference proteome</keyword>
<evidence type="ECO:0000313" key="3">
    <source>
        <dbReference type="EMBL" id="KAF8452540.1"/>
    </source>
</evidence>
<reference evidence="3" key="2">
    <citation type="journal article" date="2020" name="Nat. Commun.">
        <title>Large-scale genome sequencing of mycorrhizal fungi provides insights into the early evolution of symbiotic traits.</title>
        <authorList>
            <person name="Miyauchi S."/>
            <person name="Kiss E."/>
            <person name="Kuo A."/>
            <person name="Drula E."/>
            <person name="Kohler A."/>
            <person name="Sanchez-Garcia M."/>
            <person name="Morin E."/>
            <person name="Andreopoulos B."/>
            <person name="Barry K.W."/>
            <person name="Bonito G."/>
            <person name="Buee M."/>
            <person name="Carver A."/>
            <person name="Chen C."/>
            <person name="Cichocki N."/>
            <person name="Clum A."/>
            <person name="Culley D."/>
            <person name="Crous P.W."/>
            <person name="Fauchery L."/>
            <person name="Girlanda M."/>
            <person name="Hayes R.D."/>
            <person name="Keri Z."/>
            <person name="LaButti K."/>
            <person name="Lipzen A."/>
            <person name="Lombard V."/>
            <person name="Magnuson J."/>
            <person name="Maillard F."/>
            <person name="Murat C."/>
            <person name="Nolan M."/>
            <person name="Ohm R.A."/>
            <person name="Pangilinan J."/>
            <person name="Pereira M.F."/>
            <person name="Perotto S."/>
            <person name="Peter M."/>
            <person name="Pfister S."/>
            <person name="Riley R."/>
            <person name="Sitrit Y."/>
            <person name="Stielow J.B."/>
            <person name="Szollosi G."/>
            <person name="Zifcakova L."/>
            <person name="Stursova M."/>
            <person name="Spatafora J.W."/>
            <person name="Tedersoo L."/>
            <person name="Vaario L.M."/>
            <person name="Yamada A."/>
            <person name="Yan M."/>
            <person name="Wang P."/>
            <person name="Xu J."/>
            <person name="Bruns T."/>
            <person name="Baldrian P."/>
            <person name="Vilgalys R."/>
            <person name="Dunand C."/>
            <person name="Henrissat B."/>
            <person name="Grigoriev I.V."/>
            <person name="Hibbett D."/>
            <person name="Nagy L.G."/>
            <person name="Martin F.M."/>
        </authorList>
    </citation>
    <scope>NUCLEOTIDE SEQUENCE</scope>
    <source>
        <strain evidence="3">BED1</strain>
    </source>
</reference>
<sequence>MTFVQPLTLLTSSSARWTATQEKTIARDYPFTDIHLETPDQFVVRMYLQFLWLPESIMPIHLLVPSLQRVQDASPQSPDSPHPLHALLDPLLLSVRSVTSKYHTDLPQILAQDGGEGELEESMMWYTLGYEMSGVGEGGMNVNNEDAIMLEEKSRNIWFERLERREVQIQILLYLLKLSLPGPCSPLPRVKIPANDVVPSTKKKRQKERAKYIVPSTHERLESFMDKLSMWQLVINMNDLNKNRDERDWMQAFCENVVERQFKSTLPDMCALLRRKLFPHSPFSADDDTDTRSSPESQVAGSNHPRPSRKLARSSTSTSVSQSKSKPNPKPIQRSSSVVSHTTASDARSRSRSLSVSLAQDASARRSSSTSGTSLKRALSREVSMSRGFKPRAQQSQASRPNTSGTKVAAKPKREDKKEDNRSQGVTLVTATPTKPKVRGNSRNHGHASSQSQTRAFSPNLGVGPEDDHDVTGNDIDHEGMTQVRDEDEDEELWLPDSSPDVLLLGPRKRAASGSSSSRGLSDPDEGGMDTPVRKRLRI</sequence>
<feature type="compositionally biased region" description="Basic and acidic residues" evidence="1">
    <location>
        <begin position="412"/>
        <end position="422"/>
    </location>
</feature>
<feature type="compositionally biased region" description="Basic residues" evidence="1">
    <location>
        <begin position="436"/>
        <end position="446"/>
    </location>
</feature>